<accession>A0A2J7QAK2</accession>
<organism evidence="2 3">
    <name type="scientific">Cryptotermes secundus</name>
    <dbReference type="NCBI Taxonomy" id="105785"/>
    <lineage>
        <taxon>Eukaryota</taxon>
        <taxon>Metazoa</taxon>
        <taxon>Ecdysozoa</taxon>
        <taxon>Arthropoda</taxon>
        <taxon>Hexapoda</taxon>
        <taxon>Insecta</taxon>
        <taxon>Pterygota</taxon>
        <taxon>Neoptera</taxon>
        <taxon>Polyneoptera</taxon>
        <taxon>Dictyoptera</taxon>
        <taxon>Blattodea</taxon>
        <taxon>Blattoidea</taxon>
        <taxon>Termitoidae</taxon>
        <taxon>Kalotermitidae</taxon>
        <taxon>Cryptotermitinae</taxon>
        <taxon>Cryptotermes</taxon>
    </lineage>
</organism>
<dbReference type="AlphaFoldDB" id="A0A2J7QAK2"/>
<evidence type="ECO:0000313" key="2">
    <source>
        <dbReference type="EMBL" id="PNF25621.1"/>
    </source>
</evidence>
<proteinExistence type="predicted"/>
<feature type="signal peptide" evidence="1">
    <location>
        <begin position="1"/>
        <end position="27"/>
    </location>
</feature>
<keyword evidence="3" id="KW-1185">Reference proteome</keyword>
<evidence type="ECO:0000256" key="1">
    <source>
        <dbReference type="SAM" id="SignalP"/>
    </source>
</evidence>
<name>A0A2J7QAK2_9NEOP</name>
<dbReference type="EMBL" id="NEVH01016330">
    <property type="protein sequence ID" value="PNF25621.1"/>
    <property type="molecule type" value="Genomic_DNA"/>
</dbReference>
<comment type="caution">
    <text evidence="2">The sequence shown here is derived from an EMBL/GenBank/DDBJ whole genome shotgun (WGS) entry which is preliminary data.</text>
</comment>
<evidence type="ECO:0008006" key="4">
    <source>
        <dbReference type="Google" id="ProtNLM"/>
    </source>
</evidence>
<keyword evidence="1" id="KW-0732">Signal</keyword>
<evidence type="ECO:0000313" key="3">
    <source>
        <dbReference type="Proteomes" id="UP000235965"/>
    </source>
</evidence>
<dbReference type="Proteomes" id="UP000235965">
    <property type="component" value="Unassembled WGS sequence"/>
</dbReference>
<feature type="chain" id="PRO_5014443470" description="Reelin domain-containing protein" evidence="1">
    <location>
        <begin position="28"/>
        <end position="124"/>
    </location>
</feature>
<reference evidence="2 3" key="1">
    <citation type="submission" date="2017-12" db="EMBL/GenBank/DDBJ databases">
        <title>Hemimetabolous genomes reveal molecular basis of termite eusociality.</title>
        <authorList>
            <person name="Harrison M.C."/>
            <person name="Jongepier E."/>
            <person name="Robertson H.M."/>
            <person name="Arning N."/>
            <person name="Bitard-Feildel T."/>
            <person name="Chao H."/>
            <person name="Childers C.P."/>
            <person name="Dinh H."/>
            <person name="Doddapaneni H."/>
            <person name="Dugan S."/>
            <person name="Gowin J."/>
            <person name="Greiner C."/>
            <person name="Han Y."/>
            <person name="Hu H."/>
            <person name="Hughes D.S.T."/>
            <person name="Huylmans A.-K."/>
            <person name="Kemena C."/>
            <person name="Kremer L.P.M."/>
            <person name="Lee S.L."/>
            <person name="Lopez-Ezquerra A."/>
            <person name="Mallet L."/>
            <person name="Monroy-Kuhn J.M."/>
            <person name="Moser A."/>
            <person name="Murali S.C."/>
            <person name="Muzny D.M."/>
            <person name="Otani S."/>
            <person name="Piulachs M.-D."/>
            <person name="Poelchau M."/>
            <person name="Qu J."/>
            <person name="Schaub F."/>
            <person name="Wada-Katsumata A."/>
            <person name="Worley K.C."/>
            <person name="Xie Q."/>
            <person name="Ylla G."/>
            <person name="Poulsen M."/>
            <person name="Gibbs R.A."/>
            <person name="Schal C."/>
            <person name="Richards S."/>
            <person name="Belles X."/>
            <person name="Korb J."/>
            <person name="Bornberg-Bauer E."/>
        </authorList>
    </citation>
    <scope>NUCLEOTIDE SEQUENCE [LARGE SCALE GENOMIC DNA]</scope>
    <source>
        <tissue evidence="2">Whole body</tissue>
    </source>
</reference>
<gene>
    <name evidence="2" type="ORF">B7P43_G03814</name>
</gene>
<sequence length="124" mass="13898">MTSLTTIQTFIFLSVLILFQRYAITTAASFHAVDCNATTSQADFQYASSNGQAVGTFQVNNGTFDIYQELNGRPTWAYYRGTFTLTNGGNTTIPEIPNTDKVLFEINFNIGNRTVCKRFHVNNF</sequence>
<protein>
    <recommendedName>
        <fullName evidence="4">Reelin domain-containing protein</fullName>
    </recommendedName>
</protein>
<dbReference type="InParanoid" id="A0A2J7QAK2"/>